<dbReference type="AlphaFoldDB" id="A0A016QKX3"/>
<evidence type="ECO:0008006" key="4">
    <source>
        <dbReference type="Google" id="ProtNLM"/>
    </source>
</evidence>
<organism evidence="2 3">
    <name type="scientific">Deinococcus phoenicis</name>
    <dbReference type="NCBI Taxonomy" id="1476583"/>
    <lineage>
        <taxon>Bacteria</taxon>
        <taxon>Thermotogati</taxon>
        <taxon>Deinococcota</taxon>
        <taxon>Deinococci</taxon>
        <taxon>Deinococcales</taxon>
        <taxon>Deinococcaceae</taxon>
        <taxon>Deinococcus</taxon>
    </lineage>
</organism>
<gene>
    <name evidence="2" type="ORF">DEIPH_ctg103orf0046</name>
</gene>
<sequence>MNGQKITPDDQRKFDPFTMPPLYIHSTMREYINTQSLTPHSLAALVWITSRTNGSRGEYYEAVGNMAAGLGMSRRKAQGVLRDLEDRGIIIGRARAGRATRYRVQPYAQWNGIMLELDEQEVPPPAQDVPWRASQMLTPVQQEPAKVSSSKGRKEWEEPQPPEPGCARRDDLGTRMLEGTAEERQAEVRAMSGLLAQAIFKDDGRAPDQATGQALDRVSQRLWRMDNSMDAAELKRVLDHIGADQYRGRVTLNGAFNKVNEYRAEAARAVPRAAPLRPADHQPTGLTFQQKAAVKRAERASVQAAKPGAAQ</sequence>
<keyword evidence="3" id="KW-1185">Reference proteome</keyword>
<dbReference type="Proteomes" id="UP000020492">
    <property type="component" value="Unassembled WGS sequence"/>
</dbReference>
<name>A0A016QKX3_9DEIO</name>
<protein>
    <recommendedName>
        <fullName evidence="4">Helix-turn-helix domain-containing protein</fullName>
    </recommendedName>
</protein>
<proteinExistence type="predicted"/>
<comment type="caution">
    <text evidence="2">The sequence shown here is derived from an EMBL/GenBank/DDBJ whole genome shotgun (WGS) entry which is preliminary data.</text>
</comment>
<accession>A0A016QKX3</accession>
<feature type="region of interest" description="Disordered" evidence="1">
    <location>
        <begin position="139"/>
        <end position="171"/>
    </location>
</feature>
<evidence type="ECO:0000313" key="2">
    <source>
        <dbReference type="EMBL" id="EYB66517.1"/>
    </source>
</evidence>
<dbReference type="PATRIC" id="fig|1476583.3.peg.3465"/>
<dbReference type="EMBL" id="JHAC01000082">
    <property type="protein sequence ID" value="EYB66517.1"/>
    <property type="molecule type" value="Genomic_DNA"/>
</dbReference>
<evidence type="ECO:0000256" key="1">
    <source>
        <dbReference type="SAM" id="MobiDB-lite"/>
    </source>
</evidence>
<evidence type="ECO:0000313" key="3">
    <source>
        <dbReference type="Proteomes" id="UP000020492"/>
    </source>
</evidence>
<reference evidence="2 3" key="1">
    <citation type="submission" date="2014-03" db="EMBL/GenBank/DDBJ databases">
        <title>Draft genome sequence of Deinococcus phoenicis 1P10ME.</title>
        <authorList>
            <person name="Stepanov V.G."/>
            <person name="Vaishampayan P."/>
            <person name="Venkateswaran K."/>
            <person name="Fox G.E."/>
        </authorList>
    </citation>
    <scope>NUCLEOTIDE SEQUENCE [LARGE SCALE GENOMIC DNA]</scope>
    <source>
        <strain evidence="2 3">1P10ME</strain>
    </source>
</reference>
<dbReference type="RefSeq" id="WP_034360640.1">
    <property type="nucleotide sequence ID" value="NZ_JHAC01000082.1"/>
</dbReference>